<organism evidence="1 2">
    <name type="scientific">Methanobrevibacter arboriphilus</name>
    <dbReference type="NCBI Taxonomy" id="39441"/>
    <lineage>
        <taxon>Archaea</taxon>
        <taxon>Methanobacteriati</taxon>
        <taxon>Methanobacteriota</taxon>
        <taxon>Methanomada group</taxon>
        <taxon>Methanobacteria</taxon>
        <taxon>Methanobacteriales</taxon>
        <taxon>Methanobacteriaceae</taxon>
        <taxon>Methanobrevibacter</taxon>
    </lineage>
</organism>
<accession>A0ACA8R6U9</accession>
<keyword evidence="2" id="KW-1185">Reference proteome</keyword>
<reference evidence="1" key="1">
    <citation type="submission" date="2019-06" db="EMBL/GenBank/DDBJ databases">
        <title>Complete genome sequence of Methanobrevibacter arboriphilus strain SA.</title>
        <authorList>
            <person name="Asakawa S."/>
        </authorList>
    </citation>
    <scope>NUCLEOTIDE SEQUENCE</scope>
    <source>
        <strain evidence="1">SA</strain>
    </source>
</reference>
<dbReference type="Proteomes" id="UP000825015">
    <property type="component" value="Chromosome"/>
</dbReference>
<protein>
    <submittedName>
        <fullName evidence="1">Uncharacterized protein</fullName>
    </submittedName>
</protein>
<evidence type="ECO:0000313" key="2">
    <source>
        <dbReference type="Proteomes" id="UP000825015"/>
    </source>
</evidence>
<dbReference type="EMBL" id="AP019779">
    <property type="protein sequence ID" value="BBL62790.1"/>
    <property type="molecule type" value="Genomic_DNA"/>
</dbReference>
<gene>
    <name evidence="1" type="ORF">MarbSA_18300</name>
</gene>
<name>A0ACA8R6U9_METAZ</name>
<proteinExistence type="predicted"/>
<evidence type="ECO:0000313" key="1">
    <source>
        <dbReference type="EMBL" id="BBL62790.1"/>
    </source>
</evidence>
<sequence length="160" mass="18512">MQNLKDLFKIYKKTKIEIEELCISGGWYNPPDLYDKLNYHEKIAVYSYAYGYERSLRNDDLTGFVSIITGLISNISASFGMPTKKDIRIKNKSIDLLNSLSEVDDETKAKVLISFVLKLYKSDKELIVKTIRLSEKHIEKIESYEGNNFSDKLRNLIDSI</sequence>